<accession>A0A1I6VIC4</accession>
<organism evidence="6 7">
    <name type="scientific">Sphingobacterium wenxiniae</name>
    <dbReference type="NCBI Taxonomy" id="683125"/>
    <lineage>
        <taxon>Bacteria</taxon>
        <taxon>Pseudomonadati</taxon>
        <taxon>Bacteroidota</taxon>
        <taxon>Sphingobacteriia</taxon>
        <taxon>Sphingobacteriales</taxon>
        <taxon>Sphingobacteriaceae</taxon>
        <taxon>Sphingobacterium</taxon>
    </lineage>
</organism>
<sequence>MKRLTLLFALIFVSSFMLVHGQTKITGEVVDESDQTTKLTNATIMLLQAKDSILVDFTRANENGKFSLVKPDSLSYLVVVSYPKFGDYVREITEQGEVSLGKIGLTSVSNLLEEVMVTGKIPVVIKGDTVEYDASSFAVEKNAKVEDLLKVLPGITVDANGKITAQGKTVEKVLVDGEEFFGDDPTLVTRNLRSDMVDKVQLYEKKSEEAERTGVDDGERIQTLNVTLKEDAKKGMFGKAEAGGGTDEFYLGKLALNRFRGSQKIGAYAIGANDGTLGLDWQESEKFGMSQMEMSDDGGFFFMGSGLDYWDGKGRPKAFNTGISLTDAWKQNKHKLNASYKYGIIQNDIEESTISQNNLVAGQINSTNNSLQESDNRKHRFNAKYDLKVDSLTTFTLKLSADKSKVEVDNFTNATTSDENFNLMNSNERTQKSIADNSNFTYDGYLTRKFNKIGRSLSLRVAGNVAENQGDAYLHSTTNFYENGDLSRTQLIDQYKDISSKSNNLRSSVTYTEPLTKKLNASVGYEFNRANTHSVNNSYNNDGTGNYNQLDAEFSNDFDFNTIRNAANLSFNYKMEKVDINFTNNLRNDNLFQRNNYQDMELSRDFLTYNPSMRVTYNINKNKRLNFSYNHSNTLPSLSQIQPLRQNTDPLNIIVGNEALTPARNDNFSMFFNNYNMLKGKYAYVSANLRQVRNSIQQNVMIDEVTGVRTSFFDNLDGYVSNNLSLWGGGGFPLIKKHKIDGGFDVDGSYGNYYNFINGELNENTNFNYSAGLSIRKNTTKNIDFRVSFQPGWRNMKTSLQPEFNSSGFTYRTNVWYNWYLPLKISVYGDLSYDYEAPTKAFDEKFERVLFKPGVSKKFLKDESLRLDFYVNDIFNQNVGFRRFQSGNVITQNTYNTISRYFMLKVTWDFTTMKGGSN</sequence>
<evidence type="ECO:0000256" key="1">
    <source>
        <dbReference type="ARBA" id="ARBA00004442"/>
    </source>
</evidence>
<dbReference type="GO" id="GO:0009279">
    <property type="term" value="C:cell outer membrane"/>
    <property type="evidence" value="ECO:0007669"/>
    <property type="project" value="UniProtKB-SubCell"/>
</dbReference>
<dbReference type="EMBL" id="FOZZ01000014">
    <property type="protein sequence ID" value="SFT13483.1"/>
    <property type="molecule type" value="Genomic_DNA"/>
</dbReference>
<protein>
    <submittedName>
        <fullName evidence="6">Outer membrane receptor proteins, mostly Fe transport</fullName>
    </submittedName>
</protein>
<dbReference type="RefSeq" id="WP_093367301.1">
    <property type="nucleotide sequence ID" value="NZ_FOZZ01000014.1"/>
</dbReference>
<dbReference type="SUPFAM" id="SSF56935">
    <property type="entry name" value="Porins"/>
    <property type="match status" value="1"/>
</dbReference>
<evidence type="ECO:0000256" key="2">
    <source>
        <dbReference type="ARBA" id="ARBA00023136"/>
    </source>
</evidence>
<keyword evidence="6" id="KW-0675">Receptor</keyword>
<dbReference type="InterPro" id="IPR041700">
    <property type="entry name" value="OMP_b-brl_3"/>
</dbReference>
<dbReference type="STRING" id="683125.SAMN05660206_11430"/>
<dbReference type="AlphaFoldDB" id="A0A1I6VIC4"/>
<keyword evidence="2" id="KW-0472">Membrane</keyword>
<feature type="signal peptide" evidence="4">
    <location>
        <begin position="1"/>
        <end position="21"/>
    </location>
</feature>
<reference evidence="6 7" key="1">
    <citation type="submission" date="2016-10" db="EMBL/GenBank/DDBJ databases">
        <authorList>
            <person name="de Groot N.N."/>
        </authorList>
    </citation>
    <scope>NUCLEOTIDE SEQUENCE [LARGE SCALE GENOMIC DNA]</scope>
    <source>
        <strain evidence="6 7">DSM 22789</strain>
    </source>
</reference>
<evidence type="ECO:0000256" key="3">
    <source>
        <dbReference type="ARBA" id="ARBA00023237"/>
    </source>
</evidence>
<feature type="domain" description="Outer membrane protein beta-barrel" evidence="5">
    <location>
        <begin position="448"/>
        <end position="908"/>
    </location>
</feature>
<evidence type="ECO:0000313" key="6">
    <source>
        <dbReference type="EMBL" id="SFT13483.1"/>
    </source>
</evidence>
<dbReference type="Pfam" id="PF14905">
    <property type="entry name" value="OMP_b-brl_3"/>
    <property type="match status" value="1"/>
</dbReference>
<dbReference type="InterPro" id="IPR036942">
    <property type="entry name" value="Beta-barrel_TonB_sf"/>
</dbReference>
<keyword evidence="3" id="KW-0998">Cell outer membrane</keyword>
<evidence type="ECO:0000259" key="5">
    <source>
        <dbReference type="Pfam" id="PF14905"/>
    </source>
</evidence>
<keyword evidence="4" id="KW-0732">Signal</keyword>
<proteinExistence type="predicted"/>
<evidence type="ECO:0000256" key="4">
    <source>
        <dbReference type="SAM" id="SignalP"/>
    </source>
</evidence>
<keyword evidence="7" id="KW-1185">Reference proteome</keyword>
<dbReference type="Proteomes" id="UP000198785">
    <property type="component" value="Unassembled WGS sequence"/>
</dbReference>
<name>A0A1I6VIC4_9SPHI</name>
<dbReference type="OrthoDB" id="1086219at2"/>
<comment type="subcellular location">
    <subcellularLocation>
        <location evidence="1">Cell outer membrane</location>
    </subcellularLocation>
</comment>
<gene>
    <name evidence="6" type="ORF">SAMN05660206_11430</name>
</gene>
<feature type="chain" id="PRO_5011442435" evidence="4">
    <location>
        <begin position="22"/>
        <end position="918"/>
    </location>
</feature>
<evidence type="ECO:0000313" key="7">
    <source>
        <dbReference type="Proteomes" id="UP000198785"/>
    </source>
</evidence>
<dbReference type="Gene3D" id="2.40.170.20">
    <property type="entry name" value="TonB-dependent receptor, beta-barrel domain"/>
    <property type="match status" value="1"/>
</dbReference>